<evidence type="ECO:0000313" key="7">
    <source>
        <dbReference type="EMBL" id="KAB7891205.1"/>
    </source>
</evidence>
<dbReference type="PANTHER" id="PTHR42953">
    <property type="entry name" value="HIGH-AFFINITY ZINC UPTAKE SYSTEM PROTEIN ZNUA-RELATED"/>
    <property type="match status" value="1"/>
</dbReference>
<gene>
    <name evidence="7" type="ORF">GBG18_07240</name>
    <name evidence="6" type="ORF">GBG19_07930</name>
</gene>
<evidence type="ECO:0000313" key="8">
    <source>
        <dbReference type="Proteomes" id="UP000461010"/>
    </source>
</evidence>
<evidence type="ECO:0000313" key="9">
    <source>
        <dbReference type="Proteomes" id="UP000472839"/>
    </source>
</evidence>
<dbReference type="GO" id="GO:0030313">
    <property type="term" value="C:cell envelope"/>
    <property type="evidence" value="ECO:0007669"/>
    <property type="project" value="UniProtKB-SubCell"/>
</dbReference>
<keyword evidence="4 5" id="KW-0732">Signal</keyword>
<dbReference type="SUPFAM" id="SSF53807">
    <property type="entry name" value="Helical backbone' metal receptor"/>
    <property type="match status" value="1"/>
</dbReference>
<evidence type="ECO:0000256" key="5">
    <source>
        <dbReference type="SAM" id="SignalP"/>
    </source>
</evidence>
<dbReference type="RefSeq" id="WP_152189764.1">
    <property type="nucleotide sequence ID" value="NZ_WFKJ01000018.1"/>
</dbReference>
<keyword evidence="2" id="KW-0813">Transport</keyword>
<dbReference type="Proteomes" id="UP000472839">
    <property type="component" value="Unassembled WGS sequence"/>
</dbReference>
<proteinExistence type="predicted"/>
<dbReference type="InterPro" id="IPR006127">
    <property type="entry name" value="ZnuA-like"/>
</dbReference>
<keyword evidence="8" id="KW-1185">Reference proteome</keyword>
<dbReference type="GO" id="GO:0046872">
    <property type="term" value="F:metal ion binding"/>
    <property type="evidence" value="ECO:0007669"/>
    <property type="project" value="UniProtKB-KW"/>
</dbReference>
<sequence>MYKFLLLLLPILLFSKFQVTTTLPFEAHIIKKIGKNHIRIKTISNSFSNKNLKLSSSEIQSLSNTRAYFTFSLKEEKKYEKMFLKANNKLNIVNMSDNIEKLKYKGVDNPYVWLDPILLRTVAKNIYAVLTEIDSYNKDEYKANYELFLQELDKSFLKTKKRLIQSEIYNIFVFDERLDYFTKRFKINVYKKKKRVLSALEIKPLVEEVRINEIKVIFTQERENLLYAKSLSGNSNIPVKTYNVYEELLFFNLSNITQNFLSK</sequence>
<dbReference type="Pfam" id="PF01297">
    <property type="entry name" value="ZnuA"/>
    <property type="match status" value="1"/>
</dbReference>
<dbReference type="AlphaFoldDB" id="A0A6L4WSP3"/>
<keyword evidence="3" id="KW-0479">Metal-binding</keyword>
<dbReference type="Proteomes" id="UP000461010">
    <property type="component" value="Unassembled WGS sequence"/>
</dbReference>
<evidence type="ECO:0000313" key="6">
    <source>
        <dbReference type="EMBL" id="KAB7888808.1"/>
    </source>
</evidence>
<dbReference type="InterPro" id="IPR050492">
    <property type="entry name" value="Bact_metal-bind_prot9"/>
</dbReference>
<feature type="signal peptide" evidence="5">
    <location>
        <begin position="1"/>
        <end position="20"/>
    </location>
</feature>
<name>A0A6L4WSP3_9BACT</name>
<feature type="chain" id="PRO_5026749663" description="Zinc ABC transporter substrate-binding protein" evidence="5">
    <location>
        <begin position="21"/>
        <end position="263"/>
    </location>
</feature>
<comment type="caution">
    <text evidence="6">The sequence shown here is derived from an EMBL/GenBank/DDBJ whole genome shotgun (WGS) entry which is preliminary data.</text>
</comment>
<dbReference type="EMBL" id="WFKK01000020">
    <property type="protein sequence ID" value="KAB7888808.1"/>
    <property type="molecule type" value="Genomic_DNA"/>
</dbReference>
<evidence type="ECO:0000256" key="2">
    <source>
        <dbReference type="ARBA" id="ARBA00022448"/>
    </source>
</evidence>
<evidence type="ECO:0000256" key="4">
    <source>
        <dbReference type="ARBA" id="ARBA00022729"/>
    </source>
</evidence>
<protein>
    <recommendedName>
        <fullName evidence="10">Zinc ABC transporter substrate-binding protein</fullName>
    </recommendedName>
</protein>
<evidence type="ECO:0008006" key="10">
    <source>
        <dbReference type="Google" id="ProtNLM"/>
    </source>
</evidence>
<dbReference type="Gene3D" id="3.40.50.1980">
    <property type="entry name" value="Nitrogenase molybdenum iron protein domain"/>
    <property type="match status" value="1"/>
</dbReference>
<reference evidence="8 9" key="1">
    <citation type="submission" date="2019-10" db="EMBL/GenBank/DDBJ databases">
        <title>Poseidonibacter ostreae sp. nov., isolated from the gut of the Ostrea denselamellosa.</title>
        <authorList>
            <person name="Choi A."/>
        </authorList>
    </citation>
    <scope>NUCLEOTIDE SEQUENCE [LARGE SCALE GENOMIC DNA]</scope>
    <source>
        <strain evidence="6 9">SJOD-M-33</strain>
        <strain evidence="7 8">SJOD-M-5</strain>
    </source>
</reference>
<comment type="subcellular location">
    <subcellularLocation>
        <location evidence="1">Cell envelope</location>
    </subcellularLocation>
</comment>
<evidence type="ECO:0000256" key="3">
    <source>
        <dbReference type="ARBA" id="ARBA00022723"/>
    </source>
</evidence>
<organism evidence="6 9">
    <name type="scientific">Poseidonibacter ostreae</name>
    <dbReference type="NCBI Taxonomy" id="2654171"/>
    <lineage>
        <taxon>Bacteria</taxon>
        <taxon>Pseudomonadati</taxon>
        <taxon>Campylobacterota</taxon>
        <taxon>Epsilonproteobacteria</taxon>
        <taxon>Campylobacterales</taxon>
        <taxon>Arcobacteraceae</taxon>
        <taxon>Poseidonibacter</taxon>
    </lineage>
</organism>
<dbReference type="EMBL" id="WFKJ01000018">
    <property type="protein sequence ID" value="KAB7891205.1"/>
    <property type="molecule type" value="Genomic_DNA"/>
</dbReference>
<evidence type="ECO:0000256" key="1">
    <source>
        <dbReference type="ARBA" id="ARBA00004196"/>
    </source>
</evidence>
<dbReference type="GO" id="GO:0030001">
    <property type="term" value="P:metal ion transport"/>
    <property type="evidence" value="ECO:0007669"/>
    <property type="project" value="InterPro"/>
</dbReference>
<dbReference type="PANTHER" id="PTHR42953:SF1">
    <property type="entry name" value="METAL-BINDING PROTEIN HI_0362-RELATED"/>
    <property type="match status" value="1"/>
</dbReference>
<accession>A0A6L4WSP3</accession>